<gene>
    <name evidence="7" type="ORF">AWZ03_004205</name>
</gene>
<feature type="transmembrane region" description="Helical" evidence="6">
    <location>
        <begin position="154"/>
        <end position="176"/>
    </location>
</feature>
<dbReference type="GO" id="GO:0050909">
    <property type="term" value="P:sensory perception of taste"/>
    <property type="evidence" value="ECO:0007669"/>
    <property type="project" value="InterPro"/>
</dbReference>
<dbReference type="Pfam" id="PF08395">
    <property type="entry name" value="7tm_7"/>
    <property type="match status" value="1"/>
</dbReference>
<evidence type="ECO:0000256" key="1">
    <source>
        <dbReference type="ARBA" id="ARBA00004651"/>
    </source>
</evidence>
<keyword evidence="8" id="KW-1185">Reference proteome</keyword>
<dbReference type="AlphaFoldDB" id="A0A484BKM0"/>
<evidence type="ECO:0000313" key="8">
    <source>
        <dbReference type="Proteomes" id="UP000295192"/>
    </source>
</evidence>
<protein>
    <recommendedName>
        <fullName evidence="6">Gustatory receptor</fullName>
    </recommendedName>
</protein>
<feature type="transmembrane region" description="Helical" evidence="6">
    <location>
        <begin position="282"/>
        <end position="303"/>
    </location>
</feature>
<evidence type="ECO:0000256" key="6">
    <source>
        <dbReference type="RuleBase" id="RU363108"/>
    </source>
</evidence>
<keyword evidence="5 6" id="KW-0472">Membrane</keyword>
<proteinExistence type="inferred from homology"/>
<name>A0A484BKM0_DRONA</name>
<feature type="transmembrane region" description="Helical" evidence="6">
    <location>
        <begin position="240"/>
        <end position="262"/>
    </location>
</feature>
<feature type="transmembrane region" description="Helical" evidence="6">
    <location>
        <begin position="39"/>
        <end position="56"/>
    </location>
</feature>
<evidence type="ECO:0000256" key="4">
    <source>
        <dbReference type="ARBA" id="ARBA00022989"/>
    </source>
</evidence>
<evidence type="ECO:0000256" key="2">
    <source>
        <dbReference type="ARBA" id="ARBA00022475"/>
    </source>
</evidence>
<evidence type="ECO:0000313" key="7">
    <source>
        <dbReference type="EMBL" id="TDG49337.1"/>
    </source>
</evidence>
<comment type="caution">
    <text evidence="7">The sequence shown here is derived from an EMBL/GenBank/DDBJ whole genome shotgun (WGS) entry which is preliminary data.</text>
</comment>
<keyword evidence="3 6" id="KW-0812">Transmembrane</keyword>
<keyword evidence="6" id="KW-0675">Receptor</keyword>
<dbReference type="EMBL" id="LSRL02000024">
    <property type="protein sequence ID" value="TDG49337.1"/>
    <property type="molecule type" value="Genomic_DNA"/>
</dbReference>
<comment type="similarity">
    <text evidence="6">Belongs to the insect chemoreceptor superfamily. Gustatory receptor (GR) family.</text>
</comment>
<feature type="transmembrane region" description="Helical" evidence="6">
    <location>
        <begin position="76"/>
        <end position="95"/>
    </location>
</feature>
<keyword evidence="4 6" id="KW-1133">Transmembrane helix</keyword>
<accession>A0A484BKM0</accession>
<dbReference type="GO" id="GO:0007165">
    <property type="term" value="P:signal transduction"/>
    <property type="evidence" value="ECO:0007669"/>
    <property type="project" value="UniProtKB-KW"/>
</dbReference>
<keyword evidence="6" id="KW-0807">Transducer</keyword>
<keyword evidence="2 6" id="KW-1003">Cell membrane</keyword>
<sequence length="392" mass="44823">MADLISSLLRFGYYYSMLTGVLNFEIDWPTGRALITRRVSIYAAVVNVISICSLPWLCGTQVIDSLWPQTEHLHEYLYVAILGGRVLCVCVTLVTRWSHRQRFMRLVNAFQRLTQQKPRVRRMWRRGIISKVLSAFLIDFLQTIVLLQRIYEKLTVALVLTVLVVHILSVLVNLIMSHYYFGLLNIYAHYVLLNLELRSVLAEVRLLEFECRKGVFAIQCCALADRLEAIAATQSQLQKLLQILTSCFGLQTVLITISYYMANVGMIYLAFCELTGDIRLDWNVTNLVLLSFNFVCYFADIYISVKIMYSLQDAHAEMLGLLSESTILAPGLDRRLASVFDSFQLQLAWNPLRFSVLGLYNIEKSKAVTLASSVVTSSLVLIQNDFKNSYLY</sequence>
<dbReference type="InterPro" id="IPR013604">
    <property type="entry name" value="7TM_chemorcpt"/>
</dbReference>
<dbReference type="OMA" id="TIYFAFC"/>
<reference evidence="7 8" key="1">
    <citation type="journal article" date="2019" name="J. Hered.">
        <title>An Improved Genome Assembly for Drosophila navojoa, the Basal Species in the mojavensis Cluster.</title>
        <authorList>
            <person name="Vanderlinde T."/>
            <person name="Dupim E.G."/>
            <person name="Nazario-Yepiz N.O."/>
            <person name="Carvalho A.B."/>
        </authorList>
    </citation>
    <scope>NUCLEOTIDE SEQUENCE [LARGE SCALE GENOMIC DNA]</scope>
    <source>
        <strain evidence="7">Navoj_Jal97</strain>
        <tissue evidence="7">Whole organism</tissue>
    </source>
</reference>
<comment type="function">
    <text evidence="6">Gustatory receptor which mediates acceptance or avoidance behavior, depending on its substrates.</text>
</comment>
<comment type="caution">
    <text evidence="6">Lacks conserved residue(s) required for the propagation of feature annotation.</text>
</comment>
<dbReference type="GO" id="GO:0005886">
    <property type="term" value="C:plasma membrane"/>
    <property type="evidence" value="ECO:0007669"/>
    <property type="project" value="UniProtKB-SubCell"/>
</dbReference>
<comment type="subcellular location">
    <subcellularLocation>
        <location evidence="1 6">Cell membrane</location>
        <topology evidence="1 6">Multi-pass membrane protein</topology>
    </subcellularLocation>
</comment>
<evidence type="ECO:0000256" key="5">
    <source>
        <dbReference type="ARBA" id="ARBA00023136"/>
    </source>
</evidence>
<dbReference type="OrthoDB" id="7883080at2759"/>
<evidence type="ECO:0000256" key="3">
    <source>
        <dbReference type="ARBA" id="ARBA00022692"/>
    </source>
</evidence>
<organism evidence="7 8">
    <name type="scientific">Drosophila navojoa</name>
    <name type="common">Fruit fly</name>
    <dbReference type="NCBI Taxonomy" id="7232"/>
    <lineage>
        <taxon>Eukaryota</taxon>
        <taxon>Metazoa</taxon>
        <taxon>Ecdysozoa</taxon>
        <taxon>Arthropoda</taxon>
        <taxon>Hexapoda</taxon>
        <taxon>Insecta</taxon>
        <taxon>Pterygota</taxon>
        <taxon>Neoptera</taxon>
        <taxon>Endopterygota</taxon>
        <taxon>Diptera</taxon>
        <taxon>Brachycera</taxon>
        <taxon>Muscomorpha</taxon>
        <taxon>Ephydroidea</taxon>
        <taxon>Drosophilidae</taxon>
        <taxon>Drosophila</taxon>
    </lineage>
</organism>
<feature type="transmembrane region" description="Helical" evidence="6">
    <location>
        <begin position="128"/>
        <end position="148"/>
    </location>
</feature>
<dbReference type="Proteomes" id="UP000295192">
    <property type="component" value="Unassembled WGS sequence"/>
</dbReference>